<dbReference type="Proteomes" id="UP000034982">
    <property type="component" value="Unassembled WGS sequence"/>
</dbReference>
<dbReference type="PATRIC" id="fig|1411022.3.peg.895"/>
<organism evidence="1 3">
    <name type="scientific">Tannerella sp. oral taxon BU063 isolate Cell 1/3</name>
    <dbReference type="NCBI Taxonomy" id="1411022"/>
    <lineage>
        <taxon>Bacteria</taxon>
        <taxon>Pseudomonadati</taxon>
        <taxon>Bacteroidota</taxon>
        <taxon>Bacteroidia</taxon>
        <taxon>Bacteroidales</taxon>
        <taxon>Tannerellaceae</taxon>
        <taxon>Tannerella</taxon>
    </lineage>
</organism>
<reference evidence="1 3" key="1">
    <citation type="submission" date="2013-11" db="EMBL/GenBank/DDBJ databases">
        <title>Single cell genomics of uncultured Tannerella BU063 (oral taxon 286).</title>
        <authorList>
            <person name="Beall C.J."/>
            <person name="Campbell A.G."/>
            <person name="Griffen A.L."/>
            <person name="Podar M."/>
            <person name="Leys E.J."/>
        </authorList>
    </citation>
    <scope>NUCLEOTIDE SEQUENCE [LARGE SCALE GENOMIC DNA]</scope>
    <source>
        <strain evidence="1">Cell 1/3</strain>
    </source>
</reference>
<name>W2CKP2_9BACT</name>
<protein>
    <submittedName>
        <fullName evidence="1">Uncharacterized protein</fullName>
    </submittedName>
</protein>
<gene>
    <name evidence="2" type="ORF">T230_08390</name>
    <name evidence="1" type="ORF">T230_08535</name>
</gene>
<evidence type="ECO:0000313" key="1">
    <source>
        <dbReference type="EMBL" id="ETK07809.1"/>
    </source>
</evidence>
<dbReference type="EMBL" id="AYYE01001022">
    <property type="protein sequence ID" value="ETK07809.1"/>
    <property type="molecule type" value="Genomic_DNA"/>
</dbReference>
<evidence type="ECO:0000313" key="2">
    <source>
        <dbReference type="EMBL" id="ETK07840.1"/>
    </source>
</evidence>
<dbReference type="AlphaFoldDB" id="W2CKP2"/>
<accession>W2CKP2</accession>
<dbReference type="EMBL" id="AYYE01001007">
    <property type="protein sequence ID" value="ETK07840.1"/>
    <property type="molecule type" value="Genomic_DNA"/>
</dbReference>
<sequence>APRNFAYKGKLIPTLIQAMKSIGRGNLTDRQRTRIKELLSSYNEPETFEHDLALAPLWIKKIITQTTKALQG</sequence>
<evidence type="ECO:0000313" key="3">
    <source>
        <dbReference type="Proteomes" id="UP000034982"/>
    </source>
</evidence>
<feature type="non-terminal residue" evidence="1">
    <location>
        <position position="1"/>
    </location>
</feature>
<proteinExistence type="predicted"/>
<comment type="caution">
    <text evidence="1">The sequence shown here is derived from an EMBL/GenBank/DDBJ whole genome shotgun (WGS) entry which is preliminary data.</text>
</comment>